<protein>
    <submittedName>
        <fullName evidence="2">Tripartite tricarboxylate transporter substrate binding protein</fullName>
    </submittedName>
</protein>
<organism evidence="2 3">
    <name type="scientific">Ruegeria spongiae</name>
    <dbReference type="NCBI Taxonomy" id="2942209"/>
    <lineage>
        <taxon>Bacteria</taxon>
        <taxon>Pseudomonadati</taxon>
        <taxon>Pseudomonadota</taxon>
        <taxon>Alphaproteobacteria</taxon>
        <taxon>Rhodobacterales</taxon>
        <taxon>Roseobacteraceae</taxon>
        <taxon>Ruegeria</taxon>
    </lineage>
</organism>
<evidence type="ECO:0000256" key="1">
    <source>
        <dbReference type="ARBA" id="ARBA00006987"/>
    </source>
</evidence>
<dbReference type="RefSeq" id="WP_249712534.1">
    <property type="nucleotide sequence ID" value="NZ_JAMFMB010000032.1"/>
</dbReference>
<comment type="similarity">
    <text evidence="1">Belongs to the UPF0065 (bug) family.</text>
</comment>
<reference evidence="2" key="1">
    <citation type="submission" date="2022-05" db="EMBL/GenBank/DDBJ databases">
        <authorList>
            <person name="Park J.-S."/>
        </authorList>
    </citation>
    <scope>NUCLEOTIDE SEQUENCE</scope>
    <source>
        <strain evidence="2">2012CJ41-6</strain>
    </source>
</reference>
<dbReference type="PANTHER" id="PTHR42928">
    <property type="entry name" value="TRICARBOXYLATE-BINDING PROTEIN"/>
    <property type="match status" value="1"/>
</dbReference>
<dbReference type="Pfam" id="PF03401">
    <property type="entry name" value="TctC"/>
    <property type="match status" value="1"/>
</dbReference>
<proteinExistence type="inferred from homology"/>
<keyword evidence="3" id="KW-1185">Reference proteome</keyword>
<dbReference type="InterPro" id="IPR042100">
    <property type="entry name" value="Bug_dom1"/>
</dbReference>
<evidence type="ECO:0000313" key="2">
    <source>
        <dbReference type="EMBL" id="MCL6285599.1"/>
    </source>
</evidence>
<gene>
    <name evidence="2" type="ORF">M3P21_18880</name>
</gene>
<dbReference type="PIRSF" id="PIRSF017082">
    <property type="entry name" value="YflP"/>
    <property type="match status" value="1"/>
</dbReference>
<comment type="caution">
    <text evidence="2">The sequence shown here is derived from an EMBL/GenBank/DDBJ whole genome shotgun (WGS) entry which is preliminary data.</text>
</comment>
<dbReference type="CDD" id="cd07012">
    <property type="entry name" value="PBP2_Bug_TTT"/>
    <property type="match status" value="1"/>
</dbReference>
<dbReference type="Gene3D" id="3.40.190.150">
    <property type="entry name" value="Bordetella uptake gene, domain 1"/>
    <property type="match status" value="1"/>
</dbReference>
<evidence type="ECO:0000313" key="3">
    <source>
        <dbReference type="Proteomes" id="UP001203880"/>
    </source>
</evidence>
<dbReference type="PANTHER" id="PTHR42928:SF5">
    <property type="entry name" value="BLR1237 PROTEIN"/>
    <property type="match status" value="1"/>
</dbReference>
<dbReference type="Proteomes" id="UP001203880">
    <property type="component" value="Unassembled WGS sequence"/>
</dbReference>
<dbReference type="InterPro" id="IPR005064">
    <property type="entry name" value="BUG"/>
</dbReference>
<dbReference type="EMBL" id="JAMFMB010000032">
    <property type="protein sequence ID" value="MCL6285599.1"/>
    <property type="molecule type" value="Genomic_DNA"/>
</dbReference>
<dbReference type="Gene3D" id="3.40.190.10">
    <property type="entry name" value="Periplasmic binding protein-like II"/>
    <property type="match status" value="1"/>
</dbReference>
<accession>A0ABT0Q6U4</accession>
<name>A0ABT0Q6U4_9RHOB</name>
<dbReference type="SUPFAM" id="SSF53850">
    <property type="entry name" value="Periplasmic binding protein-like II"/>
    <property type="match status" value="1"/>
</dbReference>
<sequence length="328" mass="34994">MKLLLKSLQSYCLAPAALATLLTLSPVPVLVGEAMAESFPEKPVTLMIGFRAGGGMDTTASILIPEIEKALGQPVVKSMQPGGGGAKAASLLKEADPDGYTIALGATSTFAFNPVVIPDKTPYTSADFDYIVGLVGSGEAIMARADAPYDTFQEMIDYAKAGNDLTYSGQTPFDRILIQYLNRKEGINIKHISTKGGSEAIKNILGGHTDLSFTGGNHLKQYQRGEIKFLASLRPERLRDAPDVPSLTELGYPIDFGNVFFIVAPKGTPDDVKAKLAEAVSAARDSDAFGEYMSKTPYFTAPATGDEIVDAIAAQEARNREMMQALSE</sequence>